<dbReference type="Proteomes" id="UP000032250">
    <property type="component" value="Unassembled WGS sequence"/>
</dbReference>
<dbReference type="FunFam" id="1.10.10.10:FF:001285">
    <property type="entry name" value="Bacterial regulatory, arsR family protein"/>
    <property type="match status" value="1"/>
</dbReference>
<dbReference type="SMART" id="SM00418">
    <property type="entry name" value="HTH_ARSR"/>
    <property type="match status" value="1"/>
</dbReference>
<organism evidence="5 6">
    <name type="scientific">Clostridium botulinum B2 450</name>
    <dbReference type="NCBI Taxonomy" id="1379739"/>
    <lineage>
        <taxon>Bacteria</taxon>
        <taxon>Bacillati</taxon>
        <taxon>Bacillota</taxon>
        <taxon>Clostridia</taxon>
        <taxon>Eubacteriales</taxon>
        <taxon>Clostridiaceae</taxon>
        <taxon>Clostridium</taxon>
    </lineage>
</organism>
<dbReference type="Gene3D" id="1.10.10.10">
    <property type="entry name" value="Winged helix-like DNA-binding domain superfamily/Winged helix DNA-binding domain"/>
    <property type="match status" value="1"/>
</dbReference>
<dbReference type="PROSITE" id="PS50987">
    <property type="entry name" value="HTH_ARSR_2"/>
    <property type="match status" value="1"/>
</dbReference>
<protein>
    <submittedName>
        <fullName evidence="5">ArsR family transcriptional regulator</fullName>
    </submittedName>
</protein>
<dbReference type="HOGENOM" id="CLU_791891_0_0_9"/>
<keyword evidence="2" id="KW-0238">DNA-binding</keyword>
<dbReference type="RefSeq" id="WP_043031416.1">
    <property type="nucleotide sequence ID" value="NZ_JXSU01000007.1"/>
</dbReference>
<feature type="domain" description="HTH arsR-type" evidence="4">
    <location>
        <begin position="252"/>
        <end position="343"/>
    </location>
</feature>
<dbReference type="PANTHER" id="PTHR33154">
    <property type="entry name" value="TRANSCRIPTIONAL REGULATOR, ARSR FAMILY"/>
    <property type="match status" value="1"/>
</dbReference>
<dbReference type="SUPFAM" id="SSF46785">
    <property type="entry name" value="Winged helix' DNA-binding domain"/>
    <property type="match status" value="1"/>
</dbReference>
<evidence type="ECO:0000313" key="5">
    <source>
        <dbReference type="EMBL" id="KIS22632.1"/>
    </source>
</evidence>
<dbReference type="InterPro" id="IPR036388">
    <property type="entry name" value="WH-like_DNA-bd_sf"/>
</dbReference>
<reference evidence="5 6" key="1">
    <citation type="submission" date="2014-06" db="EMBL/GenBank/DDBJ databases">
        <title>Genome characterization of distinct group I Clostridium botulinum lineages.</title>
        <authorList>
            <person name="Giordani F."/>
            <person name="Anselmo A."/>
            <person name="Fillo S."/>
            <person name="Palozzi A.M."/>
            <person name="Fortunato A."/>
            <person name="Gentile B."/>
            <person name="Ciammaruconi A."/>
            <person name="Anniballi F."/>
            <person name="De Medici D."/>
            <person name="Lista F."/>
        </authorList>
    </citation>
    <scope>NUCLEOTIDE SEQUENCE [LARGE SCALE GENOMIC DNA]</scope>
    <source>
        <strain evidence="5 6">B2 450</strain>
    </source>
</reference>
<dbReference type="PATRIC" id="fig|1379739.3.peg.952"/>
<dbReference type="InterPro" id="IPR051081">
    <property type="entry name" value="HTH_MetalResp_TranReg"/>
</dbReference>
<evidence type="ECO:0000256" key="2">
    <source>
        <dbReference type="ARBA" id="ARBA00023125"/>
    </source>
</evidence>
<dbReference type="InterPro" id="IPR001845">
    <property type="entry name" value="HTH_ArsR_DNA-bd_dom"/>
</dbReference>
<dbReference type="GO" id="GO:0003700">
    <property type="term" value="F:DNA-binding transcription factor activity"/>
    <property type="evidence" value="ECO:0007669"/>
    <property type="project" value="InterPro"/>
</dbReference>
<accession>A0A0D1BS82</accession>
<dbReference type="InterPro" id="IPR036390">
    <property type="entry name" value="WH_DNA-bd_sf"/>
</dbReference>
<comment type="caution">
    <text evidence="5">The sequence shown here is derived from an EMBL/GenBank/DDBJ whole genome shotgun (WGS) entry which is preliminary data.</text>
</comment>
<dbReference type="PRINTS" id="PR00778">
    <property type="entry name" value="HTHARSR"/>
</dbReference>
<keyword evidence="1" id="KW-0805">Transcription regulation</keyword>
<proteinExistence type="predicted"/>
<keyword evidence="3" id="KW-0804">Transcription</keyword>
<dbReference type="EMBL" id="JXSU01000007">
    <property type="protein sequence ID" value="KIS22632.1"/>
    <property type="molecule type" value="Genomic_DNA"/>
</dbReference>
<dbReference type="PANTHER" id="PTHR33154:SF18">
    <property type="entry name" value="ARSENICAL RESISTANCE OPERON REPRESSOR"/>
    <property type="match status" value="1"/>
</dbReference>
<dbReference type="AlphaFoldDB" id="A0A0D1BS82"/>
<dbReference type="Pfam" id="PF01022">
    <property type="entry name" value="HTH_5"/>
    <property type="match status" value="1"/>
</dbReference>
<evidence type="ECO:0000313" key="6">
    <source>
        <dbReference type="Proteomes" id="UP000032250"/>
    </source>
</evidence>
<name>A0A0D1BS82_CLOBO</name>
<gene>
    <name evidence="5" type="ORF">N495_03195</name>
</gene>
<dbReference type="CDD" id="cd00090">
    <property type="entry name" value="HTH_ARSR"/>
    <property type="match status" value="1"/>
</dbReference>
<evidence type="ECO:0000256" key="1">
    <source>
        <dbReference type="ARBA" id="ARBA00023015"/>
    </source>
</evidence>
<evidence type="ECO:0000256" key="3">
    <source>
        <dbReference type="ARBA" id="ARBA00023163"/>
    </source>
</evidence>
<sequence>MEFEILDKLDPICEIFGLIYMSHNYEEVIDLLINELNNNGVNGELFLKKNFKVIDKYIKTFDKYKIINENEVLFFDEDDASIFMLIAFVLINNKELMDSLDTITDNQFKSIILDAYNEISEEERTIDSISTLNNIIKFLKELDLKENTKWKLMIILNDPKKYYKSLIKIIKDNKSAYDQACKAVEKPLCKLIGNYIKYVNSNKCEVLNNIIKNNDSNIIIIPTLAFSTSLFEFKNTYFMGLLYEIIDKEYIYSMGNKGELVLKLKALSDKSKLEIISLLKAGPKYSLEIAEALKLTPATVSYHMGSLLECSMVVVEKKQGKVYYHLNKVGLKNFIDELNNTLL</sequence>
<dbReference type="InterPro" id="IPR011991">
    <property type="entry name" value="ArsR-like_HTH"/>
</dbReference>
<evidence type="ECO:0000259" key="4">
    <source>
        <dbReference type="PROSITE" id="PS50987"/>
    </source>
</evidence>
<dbReference type="GO" id="GO:0003677">
    <property type="term" value="F:DNA binding"/>
    <property type="evidence" value="ECO:0007669"/>
    <property type="project" value="UniProtKB-KW"/>
</dbReference>
<dbReference type="OrthoDB" id="1706794at2"/>